<dbReference type="Proteomes" id="UP000019805">
    <property type="component" value="Chromosome"/>
</dbReference>
<keyword evidence="1" id="KW-0805">Transcription regulation</keyword>
<dbReference type="Pfam" id="PF00440">
    <property type="entry name" value="TetR_N"/>
    <property type="match status" value="1"/>
</dbReference>
<dbReference type="GO" id="GO:0000976">
    <property type="term" value="F:transcription cis-regulatory region binding"/>
    <property type="evidence" value="ECO:0007669"/>
    <property type="project" value="TreeGrafter"/>
</dbReference>
<name>W8X8S6_CASD6</name>
<dbReference type="Gene3D" id="1.10.10.60">
    <property type="entry name" value="Homeodomain-like"/>
    <property type="match status" value="1"/>
</dbReference>
<evidence type="ECO:0000313" key="8">
    <source>
        <dbReference type="Proteomes" id="UP000019805"/>
    </source>
</evidence>
<dbReference type="PANTHER" id="PTHR30055">
    <property type="entry name" value="HTH-TYPE TRANSCRIPTIONAL REGULATOR RUTR"/>
    <property type="match status" value="1"/>
</dbReference>
<dbReference type="InterPro" id="IPR036271">
    <property type="entry name" value="Tet_transcr_reg_TetR-rel_C_sf"/>
</dbReference>
<feature type="region of interest" description="Disordered" evidence="5">
    <location>
        <begin position="223"/>
        <end position="245"/>
    </location>
</feature>
<evidence type="ECO:0000259" key="6">
    <source>
        <dbReference type="PROSITE" id="PS50977"/>
    </source>
</evidence>
<evidence type="ECO:0000256" key="3">
    <source>
        <dbReference type="ARBA" id="ARBA00023163"/>
    </source>
</evidence>
<feature type="compositionally biased region" description="Basic and acidic residues" evidence="5">
    <location>
        <begin position="229"/>
        <end position="245"/>
    </location>
</feature>
<dbReference type="AlphaFoldDB" id="W8X8S6"/>
<dbReference type="eggNOG" id="COG1309">
    <property type="taxonomic scope" value="Bacteria"/>
</dbReference>
<dbReference type="STRING" id="1437824.BN940_05606"/>
<evidence type="ECO:0000256" key="1">
    <source>
        <dbReference type="ARBA" id="ARBA00023015"/>
    </source>
</evidence>
<reference evidence="7 8" key="1">
    <citation type="journal article" date="2014" name="BMC Microbiol.">
        <title>The oxygen-independent metabolism of cyclic monoterpenes in Castellaniella defragrans 65Phen.</title>
        <authorList>
            <person name="Petasch J."/>
            <person name="Disch E.M."/>
            <person name="Markert S."/>
            <person name="Becher D."/>
            <person name="Schweder T."/>
            <person name="Huttel B."/>
            <person name="Reinhardt R."/>
            <person name="Harder J."/>
        </authorList>
    </citation>
    <scope>NUCLEOTIDE SEQUENCE [LARGE SCALE GENOMIC DNA]</scope>
    <source>
        <strain evidence="7">65Phen</strain>
    </source>
</reference>
<evidence type="ECO:0000256" key="2">
    <source>
        <dbReference type="ARBA" id="ARBA00023125"/>
    </source>
</evidence>
<dbReference type="EMBL" id="HG916765">
    <property type="protein sequence ID" value="CDM23590.1"/>
    <property type="molecule type" value="Genomic_DNA"/>
</dbReference>
<dbReference type="Pfam" id="PF21313">
    <property type="entry name" value="EthR_C"/>
    <property type="match status" value="1"/>
</dbReference>
<keyword evidence="3" id="KW-0804">Transcription</keyword>
<evidence type="ECO:0000256" key="5">
    <source>
        <dbReference type="SAM" id="MobiDB-lite"/>
    </source>
</evidence>
<proteinExistence type="predicted"/>
<dbReference type="Gene3D" id="1.10.357.10">
    <property type="entry name" value="Tetracycline Repressor, domain 2"/>
    <property type="match status" value="1"/>
</dbReference>
<dbReference type="HOGENOM" id="CLU_069356_12_6_4"/>
<accession>W8X8S6</accession>
<dbReference type="InterPro" id="IPR001647">
    <property type="entry name" value="HTH_TetR"/>
</dbReference>
<dbReference type="InterPro" id="IPR050109">
    <property type="entry name" value="HTH-type_TetR-like_transc_reg"/>
</dbReference>
<feature type="DNA-binding region" description="H-T-H motif" evidence="4">
    <location>
        <begin position="51"/>
        <end position="70"/>
    </location>
</feature>
<dbReference type="PRINTS" id="PR00455">
    <property type="entry name" value="HTHTETR"/>
</dbReference>
<dbReference type="PANTHER" id="PTHR30055:SF234">
    <property type="entry name" value="HTH-TYPE TRANSCRIPTIONAL REGULATOR BETI"/>
    <property type="match status" value="1"/>
</dbReference>
<dbReference type="KEGG" id="cdn:BN940_05606"/>
<dbReference type="SUPFAM" id="SSF46689">
    <property type="entry name" value="Homeodomain-like"/>
    <property type="match status" value="1"/>
</dbReference>
<dbReference type="SUPFAM" id="SSF48498">
    <property type="entry name" value="Tetracyclin repressor-like, C-terminal domain"/>
    <property type="match status" value="1"/>
</dbReference>
<evidence type="ECO:0000256" key="4">
    <source>
        <dbReference type="PROSITE-ProRule" id="PRU00335"/>
    </source>
</evidence>
<feature type="domain" description="HTH tetR-type" evidence="6">
    <location>
        <begin position="28"/>
        <end position="88"/>
    </location>
</feature>
<dbReference type="InterPro" id="IPR009057">
    <property type="entry name" value="Homeodomain-like_sf"/>
</dbReference>
<organism evidence="7 8">
    <name type="scientific">Castellaniella defragrans (strain DSM 12143 / CCUG 39792 / 65Phen)</name>
    <name type="common">Alcaligenes defragrans</name>
    <dbReference type="NCBI Taxonomy" id="1437824"/>
    <lineage>
        <taxon>Bacteria</taxon>
        <taxon>Pseudomonadati</taxon>
        <taxon>Pseudomonadota</taxon>
        <taxon>Betaproteobacteria</taxon>
        <taxon>Burkholderiales</taxon>
        <taxon>Alcaligenaceae</taxon>
        <taxon>Castellaniella</taxon>
    </lineage>
</organism>
<keyword evidence="2 4" id="KW-0238">DNA-binding</keyword>
<gene>
    <name evidence="7" type="ORF">BN940_05606</name>
</gene>
<dbReference type="InterPro" id="IPR049397">
    <property type="entry name" value="EthR_C"/>
</dbReference>
<evidence type="ECO:0000313" key="7">
    <source>
        <dbReference type="EMBL" id="CDM23590.1"/>
    </source>
</evidence>
<sequence>MSLFLKKQEMLKKAPEPNLPQPTTPKGRATLARILASGREIFGEAGYVSMRMSDLAERAHLSMGALYRYFDNKDDVFLAIIHDIHNELYAASRPGERQSFRDRPDEAILESNRGYLGHYRNHRKVMRAFIEATMVDQRYDDMWWYMRERHIVRVATALERDHGITEINGMPARVSLEALASMTEQSAYVWYAHPDTAAEMLPVDDAARIVSEIWCCTLFSPRGAGRQDPPARSEGRQGRTDMERT</sequence>
<dbReference type="GO" id="GO:0003700">
    <property type="term" value="F:DNA-binding transcription factor activity"/>
    <property type="evidence" value="ECO:0007669"/>
    <property type="project" value="TreeGrafter"/>
</dbReference>
<dbReference type="PROSITE" id="PS50977">
    <property type="entry name" value="HTH_TETR_2"/>
    <property type="match status" value="1"/>
</dbReference>
<keyword evidence="8" id="KW-1185">Reference proteome</keyword>
<protein>
    <submittedName>
        <fullName evidence="7">Transcriptional regulator, TetR family</fullName>
    </submittedName>
</protein>